<accession>J3MK94</accession>
<organism evidence="1">
    <name type="scientific">Oryza brachyantha</name>
    <name type="common">malo sina</name>
    <dbReference type="NCBI Taxonomy" id="4533"/>
    <lineage>
        <taxon>Eukaryota</taxon>
        <taxon>Viridiplantae</taxon>
        <taxon>Streptophyta</taxon>
        <taxon>Embryophyta</taxon>
        <taxon>Tracheophyta</taxon>
        <taxon>Spermatophyta</taxon>
        <taxon>Magnoliopsida</taxon>
        <taxon>Liliopsida</taxon>
        <taxon>Poales</taxon>
        <taxon>Poaceae</taxon>
        <taxon>BOP clade</taxon>
        <taxon>Oryzoideae</taxon>
        <taxon>Oryzeae</taxon>
        <taxon>Oryzinae</taxon>
        <taxon>Oryza</taxon>
    </lineage>
</organism>
<proteinExistence type="predicted"/>
<name>J3MK94_ORYBR</name>
<evidence type="ECO:0000313" key="1">
    <source>
        <dbReference type="EnsemblPlants" id="OB07G18260.1"/>
    </source>
</evidence>
<protein>
    <submittedName>
        <fullName evidence="1">Uncharacterized protein</fullName>
    </submittedName>
</protein>
<dbReference type="Gramene" id="OB07G18260.1">
    <property type="protein sequence ID" value="OB07G18260.1"/>
    <property type="gene ID" value="OB07G18260"/>
</dbReference>
<dbReference type="EnsemblPlants" id="OB07G18260.1">
    <property type="protein sequence ID" value="OB07G18260.1"/>
    <property type="gene ID" value="OB07G18260"/>
</dbReference>
<dbReference type="HOGENOM" id="CLU_1752555_0_0_1"/>
<keyword evidence="2" id="KW-1185">Reference proteome</keyword>
<sequence length="149" mass="16386">MKKEIAVAFFSERGSSRRGETEREFGGSSSSDAIKKMMILYTRLESVQVRRLRCGWVVIKQVRGKMKMTTASSVVASSDAGGRDEDNPGYVGSLEAVGVGLDWTGRKKRYISLSTSEANGLSKSQSLCQKDVVPKVEVRFSPPSRMPMV</sequence>
<evidence type="ECO:0000313" key="2">
    <source>
        <dbReference type="Proteomes" id="UP000006038"/>
    </source>
</evidence>
<reference evidence="1" key="2">
    <citation type="submission" date="2013-04" db="UniProtKB">
        <authorList>
            <consortium name="EnsemblPlants"/>
        </authorList>
    </citation>
    <scope>IDENTIFICATION</scope>
</reference>
<dbReference type="AlphaFoldDB" id="J3MK94"/>
<dbReference type="Proteomes" id="UP000006038">
    <property type="component" value="Chromosome 7"/>
</dbReference>
<reference evidence="1" key="1">
    <citation type="journal article" date="2013" name="Nat. Commun.">
        <title>Whole-genome sequencing of Oryza brachyantha reveals mechanisms underlying Oryza genome evolution.</title>
        <authorList>
            <person name="Chen J."/>
            <person name="Huang Q."/>
            <person name="Gao D."/>
            <person name="Wang J."/>
            <person name="Lang Y."/>
            <person name="Liu T."/>
            <person name="Li B."/>
            <person name="Bai Z."/>
            <person name="Luis Goicoechea J."/>
            <person name="Liang C."/>
            <person name="Chen C."/>
            <person name="Zhang W."/>
            <person name="Sun S."/>
            <person name="Liao Y."/>
            <person name="Zhang X."/>
            <person name="Yang L."/>
            <person name="Song C."/>
            <person name="Wang M."/>
            <person name="Shi J."/>
            <person name="Liu G."/>
            <person name="Liu J."/>
            <person name="Zhou H."/>
            <person name="Zhou W."/>
            <person name="Yu Q."/>
            <person name="An N."/>
            <person name="Chen Y."/>
            <person name="Cai Q."/>
            <person name="Wang B."/>
            <person name="Liu B."/>
            <person name="Min J."/>
            <person name="Huang Y."/>
            <person name="Wu H."/>
            <person name="Li Z."/>
            <person name="Zhang Y."/>
            <person name="Yin Y."/>
            <person name="Song W."/>
            <person name="Jiang J."/>
            <person name="Jackson S.A."/>
            <person name="Wing R.A."/>
            <person name="Wang J."/>
            <person name="Chen M."/>
        </authorList>
    </citation>
    <scope>NUCLEOTIDE SEQUENCE [LARGE SCALE GENOMIC DNA]</scope>
    <source>
        <strain evidence="1">cv. IRGC 101232</strain>
    </source>
</reference>